<reference evidence="1 2" key="1">
    <citation type="submission" date="2017-08" db="EMBL/GenBank/DDBJ databases">
        <title>Draft Genome Sequence of Pseudomonas moraviensis TYU6, isolated from Taxus cuspidata by using PacBio Single-Molecule Real-Time Technology.</title>
        <authorList>
            <person name="Baek K.-H."/>
            <person name="Mishra A.K."/>
        </authorList>
    </citation>
    <scope>NUCLEOTIDE SEQUENCE [LARGE SCALE GENOMIC DNA]</scope>
    <source>
        <strain evidence="1 2">TYU6</strain>
    </source>
</reference>
<organism evidence="1 2">
    <name type="scientific">Pseudomonas moraviensis</name>
    <dbReference type="NCBI Taxonomy" id="321662"/>
    <lineage>
        <taxon>Bacteria</taxon>
        <taxon>Pseudomonadati</taxon>
        <taxon>Pseudomonadota</taxon>
        <taxon>Gammaproteobacteria</taxon>
        <taxon>Pseudomonadales</taxon>
        <taxon>Pseudomonadaceae</taxon>
        <taxon>Pseudomonas</taxon>
    </lineage>
</organism>
<evidence type="ECO:0000313" key="2">
    <source>
        <dbReference type="Proteomes" id="UP000217830"/>
    </source>
</evidence>
<keyword evidence="2" id="KW-1185">Reference proteome</keyword>
<protein>
    <submittedName>
        <fullName evidence="1">Uncharacterized protein</fullName>
    </submittedName>
</protein>
<gene>
    <name evidence="1" type="ORF">CKQ80_02015</name>
</gene>
<dbReference type="AlphaFoldDB" id="A0A2A2PF77"/>
<dbReference type="Proteomes" id="UP000217830">
    <property type="component" value="Unassembled WGS sequence"/>
</dbReference>
<sequence length="190" mass="21452">MSLSKVEFKEVNRITAALSRHLDLEKDLPTMVFFDSGLEYYFFERPVLSTTDVLSDLVRLNYEVFSTDVFALFGAPLNSSCYLFDGYNVDEGVEVLNSGFLDFFKGTADYPMIIGNLGFDWLLFESAYEEFGVLALSKANAKLKFSEGVGRNLIRSKEFQALKGRDGTLDAIIDAFHHYFNDEGGRVPLE</sequence>
<name>A0A2A2PF77_9PSED</name>
<accession>A0A2A2PF77</accession>
<evidence type="ECO:0000313" key="1">
    <source>
        <dbReference type="EMBL" id="PAW54104.1"/>
    </source>
</evidence>
<dbReference type="RefSeq" id="WP_095666823.1">
    <property type="nucleotide sequence ID" value="NZ_NRSS01000004.1"/>
</dbReference>
<proteinExistence type="predicted"/>
<comment type="caution">
    <text evidence="1">The sequence shown here is derived from an EMBL/GenBank/DDBJ whole genome shotgun (WGS) entry which is preliminary data.</text>
</comment>
<dbReference type="EMBL" id="NRST01000001">
    <property type="protein sequence ID" value="PAW54104.1"/>
    <property type="molecule type" value="Genomic_DNA"/>
</dbReference>